<evidence type="ECO:0000256" key="1">
    <source>
        <dbReference type="SAM" id="MobiDB-lite"/>
    </source>
</evidence>
<feature type="compositionally biased region" description="Basic residues" evidence="1">
    <location>
        <begin position="46"/>
        <end position="61"/>
    </location>
</feature>
<proteinExistence type="predicted"/>
<evidence type="ECO:0000313" key="3">
    <source>
        <dbReference type="Proteomes" id="UP000837857"/>
    </source>
</evidence>
<gene>
    <name evidence="2" type="ORF">IPOD504_LOCUS11203</name>
</gene>
<evidence type="ECO:0000313" key="2">
    <source>
        <dbReference type="EMBL" id="CAH2060845.1"/>
    </source>
</evidence>
<keyword evidence="3" id="KW-1185">Reference proteome</keyword>
<reference evidence="2" key="1">
    <citation type="submission" date="2022-03" db="EMBL/GenBank/DDBJ databases">
        <authorList>
            <person name="Martin H S."/>
        </authorList>
    </citation>
    <scope>NUCLEOTIDE SEQUENCE</scope>
</reference>
<dbReference type="Proteomes" id="UP000837857">
    <property type="component" value="Chromosome 27"/>
</dbReference>
<accession>A0ABN8IKQ3</accession>
<feature type="region of interest" description="Disordered" evidence="1">
    <location>
        <begin position="34"/>
        <end position="72"/>
    </location>
</feature>
<dbReference type="EMBL" id="OW152839">
    <property type="protein sequence ID" value="CAH2060845.1"/>
    <property type="molecule type" value="Genomic_DNA"/>
</dbReference>
<protein>
    <submittedName>
        <fullName evidence="2">Uncharacterized protein</fullName>
    </submittedName>
</protein>
<name>A0ABN8IKQ3_9NEOP</name>
<organism evidence="2 3">
    <name type="scientific">Iphiclides podalirius</name>
    <name type="common">scarce swallowtail</name>
    <dbReference type="NCBI Taxonomy" id="110791"/>
    <lineage>
        <taxon>Eukaryota</taxon>
        <taxon>Metazoa</taxon>
        <taxon>Ecdysozoa</taxon>
        <taxon>Arthropoda</taxon>
        <taxon>Hexapoda</taxon>
        <taxon>Insecta</taxon>
        <taxon>Pterygota</taxon>
        <taxon>Neoptera</taxon>
        <taxon>Endopterygota</taxon>
        <taxon>Lepidoptera</taxon>
        <taxon>Glossata</taxon>
        <taxon>Ditrysia</taxon>
        <taxon>Papilionoidea</taxon>
        <taxon>Papilionidae</taxon>
        <taxon>Papilioninae</taxon>
        <taxon>Iphiclides</taxon>
    </lineage>
</organism>
<feature type="non-terminal residue" evidence="2">
    <location>
        <position position="72"/>
    </location>
</feature>
<sequence length="72" mass="8240">MFVRIPLICLCIDEKKSDHRNRYNCGFGSVPRAGRPARSDFPKIARERKKRALSERRRVRSRAGPGGKANKT</sequence>